<dbReference type="AlphaFoldDB" id="A0A0E9URX8"/>
<reference evidence="2" key="1">
    <citation type="submission" date="2014-11" db="EMBL/GenBank/DDBJ databases">
        <authorList>
            <person name="Amaro Gonzalez C."/>
        </authorList>
    </citation>
    <scope>NUCLEOTIDE SEQUENCE</scope>
</reference>
<organism evidence="2">
    <name type="scientific">Anguilla anguilla</name>
    <name type="common">European freshwater eel</name>
    <name type="synonym">Muraena anguilla</name>
    <dbReference type="NCBI Taxonomy" id="7936"/>
    <lineage>
        <taxon>Eukaryota</taxon>
        <taxon>Metazoa</taxon>
        <taxon>Chordata</taxon>
        <taxon>Craniata</taxon>
        <taxon>Vertebrata</taxon>
        <taxon>Euteleostomi</taxon>
        <taxon>Actinopterygii</taxon>
        <taxon>Neopterygii</taxon>
        <taxon>Teleostei</taxon>
        <taxon>Anguilliformes</taxon>
        <taxon>Anguillidae</taxon>
        <taxon>Anguilla</taxon>
    </lineage>
</organism>
<keyword evidence="1" id="KW-0812">Transmembrane</keyword>
<feature type="transmembrane region" description="Helical" evidence="1">
    <location>
        <begin position="6"/>
        <end position="27"/>
    </location>
</feature>
<accession>A0A0E9URX8</accession>
<proteinExistence type="predicted"/>
<keyword evidence="1" id="KW-0472">Membrane</keyword>
<name>A0A0E9URX8_ANGAN</name>
<evidence type="ECO:0000256" key="1">
    <source>
        <dbReference type="SAM" id="Phobius"/>
    </source>
</evidence>
<protein>
    <submittedName>
        <fullName evidence="2">Uncharacterized protein</fullName>
    </submittedName>
</protein>
<keyword evidence="1" id="KW-1133">Transmembrane helix</keyword>
<evidence type="ECO:0000313" key="2">
    <source>
        <dbReference type="EMBL" id="JAH68572.1"/>
    </source>
</evidence>
<dbReference type="EMBL" id="GBXM01040005">
    <property type="protein sequence ID" value="JAH68572.1"/>
    <property type="molecule type" value="Transcribed_RNA"/>
</dbReference>
<reference evidence="2" key="2">
    <citation type="journal article" date="2015" name="Fish Shellfish Immunol.">
        <title>Early steps in the European eel (Anguilla anguilla)-Vibrio vulnificus interaction in the gills: Role of the RtxA13 toxin.</title>
        <authorList>
            <person name="Callol A."/>
            <person name="Pajuelo D."/>
            <person name="Ebbesson L."/>
            <person name="Teles M."/>
            <person name="MacKenzie S."/>
            <person name="Amaro C."/>
        </authorList>
    </citation>
    <scope>NUCLEOTIDE SEQUENCE</scope>
</reference>
<sequence length="28" mass="3525">MYFTAWARSMVSFCIYFLFFRTIYCMLL</sequence>